<gene>
    <name evidence="3" type="ORF">FW784_07065</name>
</gene>
<dbReference type="Gene3D" id="3.40.50.12370">
    <property type="match status" value="1"/>
</dbReference>
<dbReference type="EMBL" id="VTRV01000057">
    <property type="protein sequence ID" value="TZF90020.1"/>
    <property type="molecule type" value="Genomic_DNA"/>
</dbReference>
<dbReference type="PRINTS" id="PR01438">
    <property type="entry name" value="UNVRSLSTRESS"/>
</dbReference>
<dbReference type="AlphaFoldDB" id="A0A5D8Z5T9"/>
<dbReference type="CDD" id="cd00293">
    <property type="entry name" value="USP-like"/>
    <property type="match status" value="1"/>
</dbReference>
<comment type="caution">
    <text evidence="3">The sequence shown here is derived from an EMBL/GenBank/DDBJ whole genome shotgun (WGS) entry which is preliminary data.</text>
</comment>
<protein>
    <submittedName>
        <fullName evidence="3">Universal stress protein</fullName>
    </submittedName>
</protein>
<dbReference type="Pfam" id="PF00582">
    <property type="entry name" value="Usp"/>
    <property type="match status" value="1"/>
</dbReference>
<dbReference type="SUPFAM" id="SSF52402">
    <property type="entry name" value="Adenine nucleotide alpha hydrolases-like"/>
    <property type="match status" value="2"/>
</dbReference>
<dbReference type="RefSeq" id="WP_149352653.1">
    <property type="nucleotide sequence ID" value="NZ_VTRV01000057.1"/>
</dbReference>
<comment type="similarity">
    <text evidence="1">Belongs to the universal stress protein A family.</text>
</comment>
<dbReference type="PANTHER" id="PTHR46268">
    <property type="entry name" value="STRESS RESPONSE PROTEIN NHAX"/>
    <property type="match status" value="1"/>
</dbReference>
<dbReference type="OrthoDB" id="9804721at2"/>
<evidence type="ECO:0000313" key="4">
    <source>
        <dbReference type="Proteomes" id="UP000323164"/>
    </source>
</evidence>
<evidence type="ECO:0000256" key="1">
    <source>
        <dbReference type="ARBA" id="ARBA00008791"/>
    </source>
</evidence>
<dbReference type="InterPro" id="IPR006016">
    <property type="entry name" value="UspA"/>
</dbReference>
<dbReference type="InterPro" id="IPR006015">
    <property type="entry name" value="Universal_stress_UspA"/>
</dbReference>
<organism evidence="3 4">
    <name type="scientific">Cognatilysobacter lacus</name>
    <dbReference type="NCBI Taxonomy" id="1643323"/>
    <lineage>
        <taxon>Bacteria</taxon>
        <taxon>Pseudomonadati</taxon>
        <taxon>Pseudomonadota</taxon>
        <taxon>Gammaproteobacteria</taxon>
        <taxon>Lysobacterales</taxon>
        <taxon>Lysobacteraceae</taxon>
        <taxon>Cognatilysobacter</taxon>
    </lineage>
</organism>
<evidence type="ECO:0000313" key="3">
    <source>
        <dbReference type="EMBL" id="TZF90020.1"/>
    </source>
</evidence>
<dbReference type="Proteomes" id="UP000323164">
    <property type="component" value="Unassembled WGS sequence"/>
</dbReference>
<keyword evidence="4" id="KW-1185">Reference proteome</keyword>
<name>A0A5D8Z5T9_9GAMM</name>
<dbReference type="PANTHER" id="PTHR46268:SF15">
    <property type="entry name" value="UNIVERSAL STRESS PROTEIN HP_0031"/>
    <property type="match status" value="1"/>
</dbReference>
<proteinExistence type="inferred from homology"/>
<feature type="domain" description="UspA" evidence="2">
    <location>
        <begin position="190"/>
        <end position="276"/>
    </location>
</feature>
<evidence type="ECO:0000259" key="2">
    <source>
        <dbReference type="Pfam" id="PF00582"/>
    </source>
</evidence>
<reference evidence="3 4" key="1">
    <citation type="submission" date="2019-08" db="EMBL/GenBank/DDBJ databases">
        <title>Draft genome sequence of Lysobacter sp. UKS-15.</title>
        <authorList>
            <person name="Im W.-T."/>
        </authorList>
    </citation>
    <scope>NUCLEOTIDE SEQUENCE [LARGE SCALE GENOMIC DNA]</scope>
    <source>
        <strain evidence="3 4">UKS-15</strain>
    </source>
</reference>
<accession>A0A5D8Z5T9</accession>
<sequence>MYRDVMLAITETDHDARAIKAAVEFCRVNDARLSVSVPFDMMQAQMQAFGTTPIVLEESYVELRKDAVAHVARLRTQLQKEDVRFDVHIAEAQVHASRQLLALEARYHDIVIVAAPGPHDSTSAALHTIFSTLVVDSGRPVMAIPNEGRATFPPQCVLIGWQPTPEATRAVHDALPLLKQAKRVEIALAAPQVGETRHGQEPGADIAAHLARHGVGVNVRVDRLSRGPSGNDLLLVAEECGADLIIVGAYGHSRAREWAFGGVTRDLLERARVPVLYSH</sequence>